<protein>
    <submittedName>
        <fullName evidence="3">Uncharacterized protein</fullName>
    </submittedName>
</protein>
<name>A0AAD7VAD8_9FUNG</name>
<feature type="region of interest" description="Disordered" evidence="2">
    <location>
        <begin position="615"/>
        <end position="640"/>
    </location>
</feature>
<dbReference type="AlphaFoldDB" id="A0AAD7VAD8"/>
<feature type="compositionally biased region" description="Low complexity" evidence="2">
    <location>
        <begin position="421"/>
        <end position="440"/>
    </location>
</feature>
<keyword evidence="1" id="KW-0175">Coiled coil</keyword>
<evidence type="ECO:0000313" key="3">
    <source>
        <dbReference type="EMBL" id="KAJ8660506.1"/>
    </source>
</evidence>
<dbReference type="GeneID" id="83210965"/>
<feature type="compositionally biased region" description="Polar residues" evidence="2">
    <location>
        <begin position="624"/>
        <end position="639"/>
    </location>
</feature>
<feature type="compositionally biased region" description="Low complexity" evidence="2">
    <location>
        <begin position="1153"/>
        <end position="1170"/>
    </location>
</feature>
<feature type="coiled-coil region" evidence="1">
    <location>
        <begin position="938"/>
        <end position="980"/>
    </location>
</feature>
<feature type="compositionally biased region" description="Low complexity" evidence="2">
    <location>
        <begin position="1126"/>
        <end position="1137"/>
    </location>
</feature>
<comment type="caution">
    <text evidence="3">The sequence shown here is derived from an EMBL/GenBank/DDBJ whole genome shotgun (WGS) entry which is preliminary data.</text>
</comment>
<organism evidence="3 4">
    <name type="scientific">Lichtheimia ornata</name>
    <dbReference type="NCBI Taxonomy" id="688661"/>
    <lineage>
        <taxon>Eukaryota</taxon>
        <taxon>Fungi</taxon>
        <taxon>Fungi incertae sedis</taxon>
        <taxon>Mucoromycota</taxon>
        <taxon>Mucoromycotina</taxon>
        <taxon>Mucoromycetes</taxon>
        <taxon>Mucorales</taxon>
        <taxon>Lichtheimiaceae</taxon>
        <taxon>Lichtheimia</taxon>
    </lineage>
</organism>
<dbReference type="Pfam" id="PF09755">
    <property type="entry name" value="DUF2046"/>
    <property type="match status" value="1"/>
</dbReference>
<feature type="compositionally biased region" description="Low complexity" evidence="2">
    <location>
        <begin position="994"/>
        <end position="1008"/>
    </location>
</feature>
<dbReference type="InterPro" id="IPR019152">
    <property type="entry name" value="DUF2046"/>
</dbReference>
<feature type="compositionally biased region" description="Pro residues" evidence="2">
    <location>
        <begin position="1188"/>
        <end position="1197"/>
    </location>
</feature>
<evidence type="ECO:0000256" key="1">
    <source>
        <dbReference type="SAM" id="Coils"/>
    </source>
</evidence>
<accession>A0AAD7VAD8</accession>
<feature type="region of interest" description="Disordered" evidence="2">
    <location>
        <begin position="1084"/>
        <end position="1197"/>
    </location>
</feature>
<dbReference type="RefSeq" id="XP_058345419.1">
    <property type="nucleotide sequence ID" value="XM_058483621.1"/>
</dbReference>
<keyword evidence="4" id="KW-1185">Reference proteome</keyword>
<feature type="region of interest" description="Disordered" evidence="2">
    <location>
        <begin position="983"/>
        <end position="1018"/>
    </location>
</feature>
<dbReference type="PANTHER" id="PTHR15276">
    <property type="entry name" value="H4 D10S170 PROTEIN-RELATED"/>
    <property type="match status" value="1"/>
</dbReference>
<dbReference type="PANTHER" id="PTHR15276:SF0">
    <property type="entry name" value="COILED-COIL DOMAIN-CONTAINING PROTEIN 6"/>
    <property type="match status" value="1"/>
</dbReference>
<dbReference type="EMBL" id="JARTCD010000012">
    <property type="protein sequence ID" value="KAJ8660506.1"/>
    <property type="molecule type" value="Genomic_DNA"/>
</dbReference>
<feature type="compositionally biased region" description="Polar residues" evidence="2">
    <location>
        <begin position="1102"/>
        <end position="1117"/>
    </location>
</feature>
<sequence>MDLLKEFKARSVPSACKLLNDYSNNLFLSPGSLSIDHAKTLHSALPAILTQIFGAPATRGWVQTEIPTEHDASIVQVLKPDGPFVQGLVYLSKFPEYSYDVATESLPDDVRKALAAGAIQYLPRLYTNCTHMEKRTSTSATNDIRTAATRQSTIFPRSSSGEYQIRFSTIQFYLFYITSVATWVPLMPSPPRPTPATQPHSLVNRIHPQHPTTTTQQEPIRVRSIVNGAYSDIINTYLRHFIPCVTRGSGQQDFLPSIGTFFLDACIELWLRTPWISNGQKLSSEYMHCIRLFMTFLVSGDLRRRQHEPLFKSVYDVAKNEIYMLISRLALNWSKTDGYLQVISLWSLWAAPWRLGATPRSFENETFRPIAEGWRQVILDNLLFYIPLVEIFLQRTSTFTYPEAAPAPAPAMSINPMPFNHPHATTTTPTQAQQQQQQQQDDTKIGGQLRIIYRLINVLKAEDLTQFLALSEQALVNIHTQQTNASAMKSENNNDAGDTLANKYFGDQRDAMWECLKKTRDDLVQLGGGTWAPPHLYIKEARSRAEPLTKTLGAIQDAIQSRQEGQLPWAAAAAAVAHVRQTPAQQKSKQQAAELQKAANAFANCFSLSQSQGKTRAAAPGQEGTRSIFPTLQRPTKPSISVRKDPVQVAGLKSNNGFLSEQEREMILQGKMHCAHRNIPALGPRADEVVRSYELSVMVRWIVPADRWLNKHYSRWKPTRLSMLPDKLTLRPLAASINVAYLSSDNLYPFTHPFSMADTTQLDNQETTDVRDSSNVRTWKELHQGEQKLTESLRKQLDRARKDKADMEADLESRAKAFQAALEQLQSGSPNKITRLDALLEIQDMDELKAQVKKLHETCLQQEARIKKLEFDLEMEQGHVNILRHDNQMLRQMTVDMTALAEQEEEYISNKLLKRISGLKKEKGELLMQVEQEEEYLTNTLQKRLNQLQKEKIDLENALEQEQEYIVNKLQKQLDSLRAQQPIKSPSLRSIQDAPVSPAATASPSLSAKKWHPTGSPSDVAPAGLIEVLRAENAALKSKTAEMEKEYMNKVQQCNKHKSELVQLRKQQDLAVDDLVMDEGIPAVFRSVPPSPSRQVRGRRSASISSQRSVDKSNMNLNAIPPLQLDNSSSTSTATSTNHHDHSTVGPQAIPDSHSVSRSRSESTSSTSGSLPKTAAKRISGGLFGLSSPPPQHPPHP</sequence>
<proteinExistence type="predicted"/>
<dbReference type="Proteomes" id="UP001234581">
    <property type="component" value="Unassembled WGS sequence"/>
</dbReference>
<gene>
    <name evidence="3" type="ORF">O0I10_003552</name>
</gene>
<feature type="region of interest" description="Disordered" evidence="2">
    <location>
        <begin position="417"/>
        <end position="442"/>
    </location>
</feature>
<evidence type="ECO:0000256" key="2">
    <source>
        <dbReference type="SAM" id="MobiDB-lite"/>
    </source>
</evidence>
<evidence type="ECO:0000313" key="4">
    <source>
        <dbReference type="Proteomes" id="UP001234581"/>
    </source>
</evidence>
<reference evidence="3 4" key="1">
    <citation type="submission" date="2023-03" db="EMBL/GenBank/DDBJ databases">
        <title>Genome sequence of Lichtheimia ornata CBS 291.66.</title>
        <authorList>
            <person name="Mohabir J.T."/>
            <person name="Shea T.P."/>
            <person name="Kurbessoian T."/>
            <person name="Berby B."/>
            <person name="Fontaine J."/>
            <person name="Livny J."/>
            <person name="Gnirke A."/>
            <person name="Stajich J.E."/>
            <person name="Cuomo C.A."/>
        </authorList>
    </citation>
    <scope>NUCLEOTIDE SEQUENCE [LARGE SCALE GENOMIC DNA]</scope>
    <source>
        <strain evidence="3">CBS 291.66</strain>
    </source>
</reference>